<gene>
    <name evidence="1" type="ORF">Hamer_G010797</name>
</gene>
<accession>A0A8J5JQB8</accession>
<protein>
    <submittedName>
        <fullName evidence="1">Uncharacterized protein</fullName>
    </submittedName>
</protein>
<keyword evidence="2" id="KW-1185">Reference proteome</keyword>
<dbReference type="Gene3D" id="2.30.29.30">
    <property type="entry name" value="Pleckstrin-homology domain (PH domain)/Phosphotyrosine-binding domain (PTB)"/>
    <property type="match status" value="1"/>
</dbReference>
<comment type="caution">
    <text evidence="1">The sequence shown here is derived from an EMBL/GenBank/DDBJ whole genome shotgun (WGS) entry which is preliminary data.</text>
</comment>
<dbReference type="EMBL" id="JAHLQT010028013">
    <property type="protein sequence ID" value="KAG7162136.1"/>
    <property type="molecule type" value="Genomic_DNA"/>
</dbReference>
<dbReference type="PANTHER" id="PTHR21636:SF2">
    <property type="entry name" value="PROTEIN DOK-7"/>
    <property type="match status" value="1"/>
</dbReference>
<organism evidence="1 2">
    <name type="scientific">Homarus americanus</name>
    <name type="common">American lobster</name>
    <dbReference type="NCBI Taxonomy" id="6706"/>
    <lineage>
        <taxon>Eukaryota</taxon>
        <taxon>Metazoa</taxon>
        <taxon>Ecdysozoa</taxon>
        <taxon>Arthropoda</taxon>
        <taxon>Crustacea</taxon>
        <taxon>Multicrustacea</taxon>
        <taxon>Malacostraca</taxon>
        <taxon>Eumalacostraca</taxon>
        <taxon>Eucarida</taxon>
        <taxon>Decapoda</taxon>
        <taxon>Pleocyemata</taxon>
        <taxon>Astacidea</taxon>
        <taxon>Nephropoidea</taxon>
        <taxon>Nephropidae</taxon>
        <taxon>Homarus</taxon>
    </lineage>
</organism>
<dbReference type="GO" id="GO:0007528">
    <property type="term" value="P:neuromuscular junction development"/>
    <property type="evidence" value="ECO:0007669"/>
    <property type="project" value="TreeGrafter"/>
</dbReference>
<dbReference type="GO" id="GO:0019901">
    <property type="term" value="F:protein kinase binding"/>
    <property type="evidence" value="ECO:0007669"/>
    <property type="project" value="InterPro"/>
</dbReference>
<reference evidence="1" key="1">
    <citation type="journal article" date="2021" name="Sci. Adv.">
        <title>The American lobster genome reveals insights on longevity, neural, and immune adaptations.</title>
        <authorList>
            <person name="Polinski J.M."/>
            <person name="Zimin A.V."/>
            <person name="Clark K.F."/>
            <person name="Kohn A.B."/>
            <person name="Sadowski N."/>
            <person name="Timp W."/>
            <person name="Ptitsyn A."/>
            <person name="Khanna P."/>
            <person name="Romanova D.Y."/>
            <person name="Williams P."/>
            <person name="Greenwood S.J."/>
            <person name="Moroz L.L."/>
            <person name="Walt D.R."/>
            <person name="Bodnar A.G."/>
        </authorList>
    </citation>
    <scope>NUCLEOTIDE SEQUENCE</scope>
    <source>
        <strain evidence="1">GMGI-L3</strain>
    </source>
</reference>
<sequence>MCFRCVTVTAVLDSRDRAKGAATKASLALQNVLALETGFTLDKESHTLGLLCKDVTLVVAFDTKAYVAVAGQDDFDVG</sequence>
<dbReference type="PANTHER" id="PTHR21636">
    <property type="entry name" value="PROTEIN DOK-7"/>
    <property type="match status" value="1"/>
</dbReference>
<evidence type="ECO:0000313" key="1">
    <source>
        <dbReference type="EMBL" id="KAG7162136.1"/>
    </source>
</evidence>
<dbReference type="Proteomes" id="UP000747542">
    <property type="component" value="Unassembled WGS sequence"/>
</dbReference>
<dbReference type="InterPro" id="IPR011993">
    <property type="entry name" value="PH-like_dom_sf"/>
</dbReference>
<evidence type="ECO:0000313" key="2">
    <source>
        <dbReference type="Proteomes" id="UP000747542"/>
    </source>
</evidence>
<dbReference type="InterPro" id="IPR037746">
    <property type="entry name" value="Dok-7"/>
</dbReference>
<dbReference type="AlphaFoldDB" id="A0A8J5JQB8"/>
<proteinExistence type="predicted"/>
<name>A0A8J5JQB8_HOMAM</name>